<dbReference type="Gene3D" id="3.30.1370.110">
    <property type="match status" value="1"/>
</dbReference>
<feature type="domain" description="Smr" evidence="1">
    <location>
        <begin position="46"/>
        <end position="122"/>
    </location>
</feature>
<dbReference type="Proteomes" id="UP000078463">
    <property type="component" value="Chromosome"/>
</dbReference>
<dbReference type="STRING" id="1743168.A8O14_05665"/>
<keyword evidence="3" id="KW-1185">Reference proteome</keyword>
<organism evidence="2 3">
    <name type="scientific">Polynucleobacter wuianus</name>
    <dbReference type="NCBI Taxonomy" id="1743168"/>
    <lineage>
        <taxon>Bacteria</taxon>
        <taxon>Pseudomonadati</taxon>
        <taxon>Pseudomonadota</taxon>
        <taxon>Betaproteobacteria</taxon>
        <taxon>Burkholderiales</taxon>
        <taxon>Burkholderiaceae</taxon>
        <taxon>Polynucleobacter</taxon>
    </lineage>
</organism>
<name>A0A191UFD2_9BURK</name>
<evidence type="ECO:0000313" key="3">
    <source>
        <dbReference type="Proteomes" id="UP000078463"/>
    </source>
</evidence>
<accession>A0A191UFD2</accession>
<dbReference type="InterPro" id="IPR002625">
    <property type="entry name" value="Smr_dom"/>
</dbReference>
<evidence type="ECO:0000259" key="1">
    <source>
        <dbReference type="PROSITE" id="PS50828"/>
    </source>
</evidence>
<reference evidence="3" key="1">
    <citation type="submission" date="2016-05" db="EMBL/GenBank/DDBJ databases">
        <title>Polynucleobacter sp. QLW-P1FAT50C-4 genome.</title>
        <authorList>
            <person name="Hahn M.W."/>
        </authorList>
    </citation>
    <scope>NUCLEOTIDE SEQUENCE [LARGE SCALE GENOMIC DNA]</scope>
    <source>
        <strain evidence="3">QLW-P1FAT50C-4</strain>
    </source>
</reference>
<dbReference type="OrthoDB" id="5432142at2"/>
<protein>
    <submittedName>
        <fullName evidence="2">DNA mismatch repair protein MutS</fullName>
    </submittedName>
</protein>
<dbReference type="RefSeq" id="WP_068948623.1">
    <property type="nucleotide sequence ID" value="NZ_CP015922.1"/>
</dbReference>
<dbReference type="KEGG" id="pwu:A8O14_05665"/>
<dbReference type="SUPFAM" id="SSF160443">
    <property type="entry name" value="SMR domain-like"/>
    <property type="match status" value="1"/>
</dbReference>
<proteinExistence type="predicted"/>
<gene>
    <name evidence="2" type="ORF">A8O14_05665</name>
</gene>
<dbReference type="EMBL" id="CP015922">
    <property type="protein sequence ID" value="ANI99611.1"/>
    <property type="molecule type" value="Genomic_DNA"/>
</dbReference>
<dbReference type="AlphaFoldDB" id="A0A191UFD2"/>
<dbReference type="PROSITE" id="PS50828">
    <property type="entry name" value="SMR"/>
    <property type="match status" value="1"/>
</dbReference>
<evidence type="ECO:0000313" key="2">
    <source>
        <dbReference type="EMBL" id="ANI99611.1"/>
    </source>
</evidence>
<dbReference type="InterPro" id="IPR036063">
    <property type="entry name" value="Smr_dom_sf"/>
</dbReference>
<sequence length="153" mass="16782">MPQAFECAECGNPRGLMGPCQHCASEALPEAFVDTIEINIKRGLPTVEEALEQLTEYLRMASELGIKAIILIHGYGSSGEGGRIKWAIHDALENNHYADRVEEYFFGEQVPYGSGACQALLKQRPGLKQYLKHFKAGNAGMTVLLLGSDRRSA</sequence>
<dbReference type="Pfam" id="PF01713">
    <property type="entry name" value="Smr"/>
    <property type="match status" value="1"/>
</dbReference>